<keyword evidence="1 4" id="KW-0808">Transferase</keyword>
<dbReference type="InterPro" id="IPR016181">
    <property type="entry name" value="Acyl_CoA_acyltransferase"/>
</dbReference>
<protein>
    <submittedName>
        <fullName evidence="4">GNAT family N-acetyltransferase</fullName>
        <ecNumber evidence="4">2.3.-.-</ecNumber>
    </submittedName>
</protein>
<dbReference type="PANTHER" id="PTHR43877">
    <property type="entry name" value="AMINOALKYLPHOSPHONATE N-ACETYLTRANSFERASE-RELATED-RELATED"/>
    <property type="match status" value="1"/>
</dbReference>
<dbReference type="AlphaFoldDB" id="A0ABD5VG56"/>
<evidence type="ECO:0000256" key="2">
    <source>
        <dbReference type="ARBA" id="ARBA00023315"/>
    </source>
</evidence>
<evidence type="ECO:0000313" key="5">
    <source>
        <dbReference type="Proteomes" id="UP001596395"/>
    </source>
</evidence>
<evidence type="ECO:0000256" key="1">
    <source>
        <dbReference type="ARBA" id="ARBA00022679"/>
    </source>
</evidence>
<dbReference type="InterPro" id="IPR050832">
    <property type="entry name" value="Bact_Acetyltransf"/>
</dbReference>
<dbReference type="GO" id="GO:0016746">
    <property type="term" value="F:acyltransferase activity"/>
    <property type="evidence" value="ECO:0007669"/>
    <property type="project" value="UniProtKB-KW"/>
</dbReference>
<feature type="domain" description="N-acetyltransferase" evidence="3">
    <location>
        <begin position="39"/>
        <end position="184"/>
    </location>
</feature>
<dbReference type="CDD" id="cd04301">
    <property type="entry name" value="NAT_SF"/>
    <property type="match status" value="1"/>
</dbReference>
<comment type="caution">
    <text evidence="4">The sequence shown here is derived from an EMBL/GenBank/DDBJ whole genome shotgun (WGS) entry which is preliminary data.</text>
</comment>
<dbReference type="SUPFAM" id="SSF55729">
    <property type="entry name" value="Acyl-CoA N-acyltransferases (Nat)"/>
    <property type="match status" value="1"/>
</dbReference>
<dbReference type="Pfam" id="PF00583">
    <property type="entry name" value="Acetyltransf_1"/>
    <property type="match status" value="1"/>
</dbReference>
<sequence>MASNACSAWWHGDCEGTSACPPRCPRFRDSDGRPYLVQLAADDAAAGLLDDLVAMYRDYPAEHRSMGIPPVHEVRIREWLDSLAARGRNVVATLDGDVVGHAAYAPRDAAVPEMLVYVDPDHHGRGLGTELTKHVLAHAASDGCDGVALDVSRDNPTAIHVYESLGFEPTDETPMEVEMRVDTDHPIVLHVRKPPADRDLEAPN</sequence>
<dbReference type="EC" id="2.3.-.-" evidence="4"/>
<dbReference type="Gene3D" id="3.40.630.30">
    <property type="match status" value="1"/>
</dbReference>
<accession>A0ABD5VG56</accession>
<evidence type="ECO:0000313" key="4">
    <source>
        <dbReference type="EMBL" id="MFC6954490.1"/>
    </source>
</evidence>
<dbReference type="RefSeq" id="WP_336351438.1">
    <property type="nucleotide sequence ID" value="NZ_JAZAQL010000003.1"/>
</dbReference>
<dbReference type="InterPro" id="IPR000182">
    <property type="entry name" value="GNAT_dom"/>
</dbReference>
<keyword evidence="2 4" id="KW-0012">Acyltransferase</keyword>
<name>A0ABD5VG56_9EURY</name>
<dbReference type="PROSITE" id="PS51186">
    <property type="entry name" value="GNAT"/>
    <property type="match status" value="1"/>
</dbReference>
<proteinExistence type="predicted"/>
<evidence type="ECO:0000259" key="3">
    <source>
        <dbReference type="PROSITE" id="PS51186"/>
    </source>
</evidence>
<reference evidence="4 5" key="1">
    <citation type="journal article" date="2019" name="Int. J. Syst. Evol. Microbiol.">
        <title>The Global Catalogue of Microorganisms (GCM) 10K type strain sequencing project: providing services to taxonomists for standard genome sequencing and annotation.</title>
        <authorList>
            <consortium name="The Broad Institute Genomics Platform"/>
            <consortium name="The Broad Institute Genome Sequencing Center for Infectious Disease"/>
            <person name="Wu L."/>
            <person name="Ma J."/>
        </authorList>
    </citation>
    <scope>NUCLEOTIDE SEQUENCE [LARGE SCALE GENOMIC DNA]</scope>
    <source>
        <strain evidence="4 5">GX26</strain>
    </source>
</reference>
<organism evidence="4 5">
    <name type="scientific">Halorubellus litoreus</name>
    <dbReference type="NCBI Taxonomy" id="755308"/>
    <lineage>
        <taxon>Archaea</taxon>
        <taxon>Methanobacteriati</taxon>
        <taxon>Methanobacteriota</taxon>
        <taxon>Stenosarchaea group</taxon>
        <taxon>Halobacteria</taxon>
        <taxon>Halobacteriales</taxon>
        <taxon>Halorubellaceae</taxon>
        <taxon>Halorubellus</taxon>
    </lineage>
</organism>
<dbReference type="EMBL" id="JBHSXN010000003">
    <property type="protein sequence ID" value="MFC6954490.1"/>
    <property type="molecule type" value="Genomic_DNA"/>
</dbReference>
<dbReference type="Proteomes" id="UP001596395">
    <property type="component" value="Unassembled WGS sequence"/>
</dbReference>
<gene>
    <name evidence="4" type="ORF">ACFQGB_16620</name>
</gene>
<keyword evidence="5" id="KW-1185">Reference proteome</keyword>